<sequence length="67" mass="7435">MPLPRRSFNGRLFSLGGVLPTRPSTKMETVLRHPKRKAANARWEVAMGTGYPRDGSPVVAGDDRNTR</sequence>
<reference evidence="2" key="1">
    <citation type="submission" date="2021-01" db="EMBL/GenBank/DDBJ databases">
        <title>A chromosome-scale assembly of European eel, Anguilla anguilla.</title>
        <authorList>
            <person name="Henkel C."/>
            <person name="Jong-Raadsen S.A."/>
            <person name="Dufour S."/>
            <person name="Weltzien F.-A."/>
            <person name="Palstra A.P."/>
            <person name="Pelster B."/>
            <person name="Spaink H.P."/>
            <person name="Van Den Thillart G.E."/>
            <person name="Jansen H."/>
            <person name="Zahm M."/>
            <person name="Klopp C."/>
            <person name="Cedric C."/>
            <person name="Louis A."/>
            <person name="Berthelot C."/>
            <person name="Parey E."/>
            <person name="Roest Crollius H."/>
            <person name="Montfort J."/>
            <person name="Robinson-Rechavi M."/>
            <person name="Bucao C."/>
            <person name="Bouchez O."/>
            <person name="Gislard M."/>
            <person name="Lluch J."/>
            <person name="Milhes M."/>
            <person name="Lampietro C."/>
            <person name="Lopez Roques C."/>
            <person name="Donnadieu C."/>
            <person name="Braasch I."/>
            <person name="Desvignes T."/>
            <person name="Postlethwait J."/>
            <person name="Bobe J."/>
            <person name="Guiguen Y."/>
            <person name="Dirks R."/>
        </authorList>
    </citation>
    <scope>NUCLEOTIDE SEQUENCE</scope>
    <source>
        <strain evidence="2">Tag_6206</strain>
        <tissue evidence="2">Liver</tissue>
    </source>
</reference>
<evidence type="ECO:0000256" key="1">
    <source>
        <dbReference type="SAM" id="MobiDB-lite"/>
    </source>
</evidence>
<name>A0A9D3RPY1_ANGAN</name>
<dbReference type="EMBL" id="JAFIRN010000012">
    <property type="protein sequence ID" value="KAG5838814.1"/>
    <property type="molecule type" value="Genomic_DNA"/>
</dbReference>
<proteinExistence type="predicted"/>
<protein>
    <submittedName>
        <fullName evidence="2">Uncharacterized protein</fullName>
    </submittedName>
</protein>
<evidence type="ECO:0000313" key="2">
    <source>
        <dbReference type="EMBL" id="KAG5838814.1"/>
    </source>
</evidence>
<comment type="caution">
    <text evidence="2">The sequence shown here is derived from an EMBL/GenBank/DDBJ whole genome shotgun (WGS) entry which is preliminary data.</text>
</comment>
<keyword evidence="3" id="KW-1185">Reference proteome</keyword>
<evidence type="ECO:0000313" key="3">
    <source>
        <dbReference type="Proteomes" id="UP001044222"/>
    </source>
</evidence>
<dbReference type="Proteomes" id="UP001044222">
    <property type="component" value="Chromosome 12"/>
</dbReference>
<organism evidence="2 3">
    <name type="scientific">Anguilla anguilla</name>
    <name type="common">European freshwater eel</name>
    <name type="synonym">Muraena anguilla</name>
    <dbReference type="NCBI Taxonomy" id="7936"/>
    <lineage>
        <taxon>Eukaryota</taxon>
        <taxon>Metazoa</taxon>
        <taxon>Chordata</taxon>
        <taxon>Craniata</taxon>
        <taxon>Vertebrata</taxon>
        <taxon>Euteleostomi</taxon>
        <taxon>Actinopterygii</taxon>
        <taxon>Neopterygii</taxon>
        <taxon>Teleostei</taxon>
        <taxon>Anguilliformes</taxon>
        <taxon>Anguillidae</taxon>
        <taxon>Anguilla</taxon>
    </lineage>
</organism>
<dbReference type="AlphaFoldDB" id="A0A9D3RPY1"/>
<feature type="region of interest" description="Disordered" evidence="1">
    <location>
        <begin position="48"/>
        <end position="67"/>
    </location>
</feature>
<accession>A0A9D3RPY1</accession>
<gene>
    <name evidence="2" type="ORF">ANANG_G00227600</name>
</gene>